<proteinExistence type="predicted"/>
<accession>A0ACC2M4Y1</accession>
<gene>
    <name evidence="1" type="ORF">MRB53_017352</name>
</gene>
<comment type="caution">
    <text evidence="1">The sequence shown here is derived from an EMBL/GenBank/DDBJ whole genome shotgun (WGS) entry which is preliminary data.</text>
</comment>
<organism evidence="1 2">
    <name type="scientific">Persea americana</name>
    <name type="common">Avocado</name>
    <dbReference type="NCBI Taxonomy" id="3435"/>
    <lineage>
        <taxon>Eukaryota</taxon>
        <taxon>Viridiplantae</taxon>
        <taxon>Streptophyta</taxon>
        <taxon>Embryophyta</taxon>
        <taxon>Tracheophyta</taxon>
        <taxon>Spermatophyta</taxon>
        <taxon>Magnoliopsida</taxon>
        <taxon>Magnoliidae</taxon>
        <taxon>Laurales</taxon>
        <taxon>Lauraceae</taxon>
        <taxon>Persea</taxon>
    </lineage>
</organism>
<sequence>MRFSLLQHQLQHHHHQQSYKSRRSSNFRAPSPIERIADYVFNSNFNFKSTSAIFWLVLQGLCCLISLVFGFRFSRLLLFLLLSPAPAPVVRTTPQTQIAHPRRPSHPANRTVSRSFIGRHDILIRSWTHPNPAEVVAAHLLMQAVQIEQRRQVAIKNPKTIIAVTPTYVRTLQALHLTGLLHSLMLVPYKLVWIVVEAGGVSNETATILAGSRLRTIHAGFDEPMPKGWDDRNRIQARMRIQALRIIREQRLDGIILFADDSNIHSMELFDEIQSVNWIGAISMGVLAHSGLPQASSFSKDMSVPIQGPACDLNGQLVGWHTINSLPNADNATYMDDKGTVLPKKLEWAGIVLNSRLVWKEAEGKPEWVRDLDLLGQNVDELDSPLYLLNDSSFIEPLGKCGQRVLMWWLRVEAWADSTFPSGWIIDPPLEITISANSTVWHDARPENAEKHPRKAKNNRPRHSSRKRKNESNVWGTSF</sequence>
<protein>
    <submittedName>
        <fullName evidence="1">Uncharacterized protein</fullName>
    </submittedName>
</protein>
<dbReference type="Proteomes" id="UP001234297">
    <property type="component" value="Chromosome 5"/>
</dbReference>
<reference evidence="1 2" key="1">
    <citation type="journal article" date="2022" name="Hortic Res">
        <title>A haplotype resolved chromosomal level avocado genome allows analysis of novel avocado genes.</title>
        <authorList>
            <person name="Nath O."/>
            <person name="Fletcher S.J."/>
            <person name="Hayward A."/>
            <person name="Shaw L.M."/>
            <person name="Masouleh A.K."/>
            <person name="Furtado A."/>
            <person name="Henry R.J."/>
            <person name="Mitter N."/>
        </authorList>
    </citation>
    <scope>NUCLEOTIDE SEQUENCE [LARGE SCALE GENOMIC DNA]</scope>
    <source>
        <strain evidence="2">cv. Hass</strain>
    </source>
</reference>
<name>A0ACC2M4Y1_PERAE</name>
<keyword evidence="2" id="KW-1185">Reference proteome</keyword>
<dbReference type="EMBL" id="CM056813">
    <property type="protein sequence ID" value="KAJ8640658.1"/>
    <property type="molecule type" value="Genomic_DNA"/>
</dbReference>
<evidence type="ECO:0000313" key="2">
    <source>
        <dbReference type="Proteomes" id="UP001234297"/>
    </source>
</evidence>
<evidence type="ECO:0000313" key="1">
    <source>
        <dbReference type="EMBL" id="KAJ8640658.1"/>
    </source>
</evidence>